<dbReference type="InterPro" id="IPR014044">
    <property type="entry name" value="CAP_dom"/>
</dbReference>
<gene>
    <name evidence="4" type="ORF">SAMN05216225_104412</name>
</gene>
<dbReference type="PROSITE" id="PS51257">
    <property type="entry name" value="PROKAR_LIPOPROTEIN"/>
    <property type="match status" value="1"/>
</dbReference>
<dbReference type="Gene3D" id="3.40.33.10">
    <property type="entry name" value="CAP"/>
    <property type="match status" value="1"/>
</dbReference>
<dbReference type="Proteomes" id="UP000183988">
    <property type="component" value="Unassembled WGS sequence"/>
</dbReference>
<dbReference type="CDD" id="cd05379">
    <property type="entry name" value="CAP_bacterial"/>
    <property type="match status" value="1"/>
</dbReference>
<dbReference type="RefSeq" id="WP_072891555.1">
    <property type="nucleotide sequence ID" value="NZ_FQVW01000044.1"/>
</dbReference>
<dbReference type="NCBIfam" id="TIGR02909">
    <property type="entry name" value="spore_YkwD"/>
    <property type="match status" value="1"/>
</dbReference>
<feature type="domain" description="SCP" evidence="3">
    <location>
        <begin position="120"/>
        <end position="232"/>
    </location>
</feature>
<dbReference type="SUPFAM" id="SSF55797">
    <property type="entry name" value="PR-1-like"/>
    <property type="match status" value="1"/>
</dbReference>
<name>A0A1M5L4X5_9BACI</name>
<feature type="compositionally biased region" description="Low complexity" evidence="1">
    <location>
        <begin position="86"/>
        <end position="100"/>
    </location>
</feature>
<dbReference type="AlphaFoldDB" id="A0A1M5L4X5"/>
<evidence type="ECO:0000256" key="2">
    <source>
        <dbReference type="SAM" id="SignalP"/>
    </source>
</evidence>
<dbReference type="OrthoDB" id="9783944at2"/>
<feature type="compositionally biased region" description="Polar residues" evidence="1">
    <location>
        <begin position="28"/>
        <end position="58"/>
    </location>
</feature>
<keyword evidence="2" id="KW-0732">Signal</keyword>
<evidence type="ECO:0000256" key="1">
    <source>
        <dbReference type="SAM" id="MobiDB-lite"/>
    </source>
</evidence>
<feature type="chain" id="PRO_5012996967" evidence="2">
    <location>
        <begin position="23"/>
        <end position="235"/>
    </location>
</feature>
<sequence>MQTKKLFIPLLLALFTILVACADNDNANEGTQRNENLNISSISTDSPNQDYSQTQDKQGQGYGNNFRPIGTHSEAPNQKMVPDQPHPQQGQQQGQQPNQQADRNAATHHDLSEFESEVVALTNRERENAGLSILEVDNSLSNVAREKSQDMQANSYFSHTSPTYGSPFDMMGQFGITYRSAAENIARGQASPQEVVEAWMNSEGHRANILNGGFTHIGVGFEENGNYWTQMFIRK</sequence>
<dbReference type="Pfam" id="PF00188">
    <property type="entry name" value="CAP"/>
    <property type="match status" value="1"/>
</dbReference>
<dbReference type="EMBL" id="FQVW01000044">
    <property type="protein sequence ID" value="SHG60041.1"/>
    <property type="molecule type" value="Genomic_DNA"/>
</dbReference>
<feature type="signal peptide" evidence="2">
    <location>
        <begin position="1"/>
        <end position="22"/>
    </location>
</feature>
<reference evidence="4 5" key="1">
    <citation type="submission" date="2016-11" db="EMBL/GenBank/DDBJ databases">
        <authorList>
            <person name="Jaros S."/>
            <person name="Januszkiewicz K."/>
            <person name="Wedrychowicz H."/>
        </authorList>
    </citation>
    <scope>NUCLEOTIDE SEQUENCE [LARGE SCALE GENOMIC DNA]</scope>
    <source>
        <strain evidence="4 5">IBRC-M 10683</strain>
    </source>
</reference>
<proteinExistence type="predicted"/>
<dbReference type="InterPro" id="IPR035940">
    <property type="entry name" value="CAP_sf"/>
</dbReference>
<evidence type="ECO:0000313" key="4">
    <source>
        <dbReference type="EMBL" id="SHG60041.1"/>
    </source>
</evidence>
<feature type="region of interest" description="Disordered" evidence="1">
    <location>
        <begin position="28"/>
        <end position="110"/>
    </location>
</feature>
<evidence type="ECO:0000313" key="5">
    <source>
        <dbReference type="Proteomes" id="UP000183988"/>
    </source>
</evidence>
<keyword evidence="5" id="KW-1185">Reference proteome</keyword>
<protein>
    <submittedName>
        <fullName evidence="4">Uncharacterized protein, YkwD family</fullName>
    </submittedName>
</protein>
<dbReference type="PANTHER" id="PTHR31157:SF1">
    <property type="entry name" value="SCP DOMAIN-CONTAINING PROTEIN"/>
    <property type="match status" value="1"/>
</dbReference>
<evidence type="ECO:0000259" key="3">
    <source>
        <dbReference type="Pfam" id="PF00188"/>
    </source>
</evidence>
<dbReference type="InterPro" id="IPR014258">
    <property type="entry name" value="CAP_domain_YkwD-like"/>
</dbReference>
<dbReference type="PANTHER" id="PTHR31157">
    <property type="entry name" value="SCP DOMAIN-CONTAINING PROTEIN"/>
    <property type="match status" value="1"/>
</dbReference>
<organism evidence="4 5">
    <name type="scientific">Ornithinibacillus halophilus</name>
    <dbReference type="NCBI Taxonomy" id="930117"/>
    <lineage>
        <taxon>Bacteria</taxon>
        <taxon>Bacillati</taxon>
        <taxon>Bacillota</taxon>
        <taxon>Bacilli</taxon>
        <taxon>Bacillales</taxon>
        <taxon>Bacillaceae</taxon>
        <taxon>Ornithinibacillus</taxon>
    </lineage>
</organism>
<accession>A0A1M5L4X5</accession>
<dbReference type="STRING" id="930117.SAMN05216225_104412"/>